<accession>A0A182NLA7</accession>
<evidence type="ECO:0000256" key="3">
    <source>
        <dbReference type="ARBA" id="ARBA00022781"/>
    </source>
</evidence>
<sequence length="159" mass="17682">VTDGKKQLTGCSQSGDWFLSIAKHSPVELRFKMALLSAMKGKLISVIGDEDTCVGFLLGGVGEINKNRHPNFMVVDKNTAVSEIEDCFKRFIKRDDIDIILINQNYAELIRHVIDAHTAPTPAVLEIPSKDHPYDASKDSILRRAKGMFNPEDMIANRG</sequence>
<keyword evidence="4" id="KW-0406">Ion transport</keyword>
<evidence type="ECO:0000313" key="7">
    <source>
        <dbReference type="EnsemblMetazoa" id="ADIR008438-PA"/>
    </source>
</evidence>
<dbReference type="AlphaFoldDB" id="A0A182NLA7"/>
<dbReference type="NCBIfam" id="TIGR01101">
    <property type="entry name" value="V_ATP_synt_F"/>
    <property type="match status" value="1"/>
</dbReference>
<dbReference type="Gene3D" id="3.40.50.10580">
    <property type="entry name" value="ATPase, V1 complex, subunit F"/>
    <property type="match status" value="1"/>
</dbReference>
<keyword evidence="3" id="KW-0375">Hydrogen ion transport</keyword>
<evidence type="ECO:0000256" key="1">
    <source>
        <dbReference type="ARBA" id="ARBA00010148"/>
    </source>
</evidence>
<evidence type="ECO:0008006" key="9">
    <source>
        <dbReference type="Google" id="ProtNLM"/>
    </source>
</evidence>
<proteinExistence type="inferred from homology"/>
<reference evidence="7" key="2">
    <citation type="submission" date="2020-05" db="UniProtKB">
        <authorList>
            <consortium name="EnsemblMetazoa"/>
        </authorList>
    </citation>
    <scope>IDENTIFICATION</scope>
    <source>
        <strain evidence="7">WRAIR2</strain>
    </source>
</reference>
<protein>
    <recommendedName>
        <fullName evidence="9">V-type proton ATPase subunit F</fullName>
    </recommendedName>
</protein>
<dbReference type="STRING" id="7168.A0A182NLA7"/>
<dbReference type="GO" id="GO:0046961">
    <property type="term" value="F:proton-transporting ATPase activity, rotational mechanism"/>
    <property type="evidence" value="ECO:0007669"/>
    <property type="project" value="InterPro"/>
</dbReference>
<comment type="subunit">
    <text evidence="6">V-ATPase is a heteromultimeric enzyme made up of two complexes: the ATP-hydrolytic V1 complex and the proton translocation V0 complex. The V1 complex consists of three catalytic AB heterodimers that form a heterohexamer, three peripheral stalks each consisting of EG heterodimers, one central rotor including subunits D and F, and the regulatory subunits C and H. The proton translocation complex V0 consists of the proton transport subunit a, a ring of proteolipid subunits c9c'', rotary subunit d, subunits e and f, and the accessory subunits VhaAC45 and ATP6AP2.</text>
</comment>
<dbReference type="InterPro" id="IPR005772">
    <property type="entry name" value="ATPase_V1-cplx_fsu_euk"/>
</dbReference>
<keyword evidence="8" id="KW-1185">Reference proteome</keyword>
<dbReference type="SUPFAM" id="SSF159468">
    <property type="entry name" value="AtpF-like"/>
    <property type="match status" value="1"/>
</dbReference>
<evidence type="ECO:0000256" key="6">
    <source>
        <dbReference type="ARBA" id="ARBA00046957"/>
    </source>
</evidence>
<dbReference type="InterPro" id="IPR036906">
    <property type="entry name" value="ATPase_V1_fsu_sf"/>
</dbReference>
<dbReference type="InterPro" id="IPR008218">
    <property type="entry name" value="ATPase_V1-cplx_f_g_su"/>
</dbReference>
<organism evidence="7 8">
    <name type="scientific">Anopheles dirus</name>
    <dbReference type="NCBI Taxonomy" id="7168"/>
    <lineage>
        <taxon>Eukaryota</taxon>
        <taxon>Metazoa</taxon>
        <taxon>Ecdysozoa</taxon>
        <taxon>Arthropoda</taxon>
        <taxon>Hexapoda</taxon>
        <taxon>Insecta</taxon>
        <taxon>Pterygota</taxon>
        <taxon>Neoptera</taxon>
        <taxon>Endopterygota</taxon>
        <taxon>Diptera</taxon>
        <taxon>Nematocera</taxon>
        <taxon>Culicoidea</taxon>
        <taxon>Culicidae</taxon>
        <taxon>Anophelinae</taxon>
        <taxon>Anopheles</taxon>
    </lineage>
</organism>
<dbReference type="Pfam" id="PF01990">
    <property type="entry name" value="ATP-synt_F"/>
    <property type="match status" value="1"/>
</dbReference>
<dbReference type="FunFam" id="3.40.50.10580:FF:000001">
    <property type="entry name" value="V-type proton ATPase subunit F"/>
    <property type="match status" value="1"/>
</dbReference>
<evidence type="ECO:0000256" key="2">
    <source>
        <dbReference type="ARBA" id="ARBA00022448"/>
    </source>
</evidence>
<dbReference type="Proteomes" id="UP000075884">
    <property type="component" value="Unassembled WGS sequence"/>
</dbReference>
<evidence type="ECO:0000256" key="5">
    <source>
        <dbReference type="ARBA" id="ARBA00045737"/>
    </source>
</evidence>
<dbReference type="PANTHER" id="PTHR13861:SF2">
    <property type="entry name" value="V-TYPE PROTON ATPASE SUBUNIT F"/>
    <property type="match status" value="1"/>
</dbReference>
<comment type="function">
    <text evidence="5">Subunit of the V1 complex of vacuolar(H+)-ATPase (V-ATPase), a multisubunit enzyme composed of a peripheral complex (V1) that hydrolyzes ATP and a membrane integral complex (V0) that translocates protons. V-ATPase is responsible for acidifying and maintaining the pH of intracellular compartments and in some cell types, is targeted to the plasma membrane, where it is responsible for acidifying the extracellular environment.</text>
</comment>
<dbReference type="EnsemblMetazoa" id="ADIR008438-RA">
    <property type="protein sequence ID" value="ADIR008438-PA"/>
    <property type="gene ID" value="ADIR008438"/>
</dbReference>
<comment type="similarity">
    <text evidence="1">Belongs to the V-ATPase F subunit family.</text>
</comment>
<name>A0A182NLA7_9DIPT</name>
<dbReference type="PANTHER" id="PTHR13861">
    <property type="entry name" value="VACUOLAR ATP SYNTHASE SUBUNIT F"/>
    <property type="match status" value="1"/>
</dbReference>
<dbReference type="VEuPathDB" id="VectorBase:ADIR008438"/>
<keyword evidence="2" id="KW-0813">Transport</keyword>
<evidence type="ECO:0000313" key="8">
    <source>
        <dbReference type="Proteomes" id="UP000075884"/>
    </source>
</evidence>
<evidence type="ECO:0000256" key="4">
    <source>
        <dbReference type="ARBA" id="ARBA00023065"/>
    </source>
</evidence>
<reference evidence="8" key="1">
    <citation type="submission" date="2013-03" db="EMBL/GenBank/DDBJ databases">
        <title>The Genome Sequence of Anopheles dirus WRAIR2.</title>
        <authorList>
            <consortium name="The Broad Institute Genomics Platform"/>
            <person name="Neafsey D.E."/>
            <person name="Walton C."/>
            <person name="Walker B."/>
            <person name="Young S.K."/>
            <person name="Zeng Q."/>
            <person name="Gargeya S."/>
            <person name="Fitzgerald M."/>
            <person name="Haas B."/>
            <person name="Abouelleil A."/>
            <person name="Allen A.W."/>
            <person name="Alvarado L."/>
            <person name="Arachchi H.M."/>
            <person name="Berlin A.M."/>
            <person name="Chapman S.B."/>
            <person name="Gainer-Dewar J."/>
            <person name="Goldberg J."/>
            <person name="Griggs A."/>
            <person name="Gujja S."/>
            <person name="Hansen M."/>
            <person name="Howarth C."/>
            <person name="Imamovic A."/>
            <person name="Ireland A."/>
            <person name="Larimer J."/>
            <person name="McCowan C."/>
            <person name="Murphy C."/>
            <person name="Pearson M."/>
            <person name="Poon T.W."/>
            <person name="Priest M."/>
            <person name="Roberts A."/>
            <person name="Saif S."/>
            <person name="Shea T."/>
            <person name="Sisk P."/>
            <person name="Sykes S."/>
            <person name="Wortman J."/>
            <person name="Nusbaum C."/>
            <person name="Birren B."/>
        </authorList>
    </citation>
    <scope>NUCLEOTIDE SEQUENCE [LARGE SCALE GENOMIC DNA]</scope>
    <source>
        <strain evidence="8">WRAIR2</strain>
    </source>
</reference>
<dbReference type="GO" id="GO:0033180">
    <property type="term" value="C:proton-transporting V-type ATPase, V1 domain"/>
    <property type="evidence" value="ECO:0007669"/>
    <property type="project" value="InterPro"/>
</dbReference>